<proteinExistence type="predicted"/>
<sequence length="19" mass="2079">MIHAACSSSILVSIRTRFS</sequence>
<gene>
    <name evidence="1" type="ORF">ZEAMMB73_Zm00001d023736</name>
</gene>
<evidence type="ECO:0000313" key="1">
    <source>
        <dbReference type="EMBL" id="AQK39930.1"/>
    </source>
</evidence>
<reference evidence="1" key="1">
    <citation type="submission" date="2015-12" db="EMBL/GenBank/DDBJ databases">
        <title>Update maize B73 reference genome by single molecule sequencing technologies.</title>
        <authorList>
            <consortium name="Maize Genome Sequencing Project"/>
            <person name="Ware D."/>
        </authorList>
    </citation>
    <scope>NUCLEOTIDE SEQUENCE</scope>
    <source>
        <tissue evidence="1">Seedling</tissue>
    </source>
</reference>
<dbReference type="AlphaFoldDB" id="A0A1D6IV96"/>
<organism evidence="1">
    <name type="scientific">Zea mays</name>
    <name type="common">Maize</name>
    <dbReference type="NCBI Taxonomy" id="4577"/>
    <lineage>
        <taxon>Eukaryota</taxon>
        <taxon>Viridiplantae</taxon>
        <taxon>Streptophyta</taxon>
        <taxon>Embryophyta</taxon>
        <taxon>Tracheophyta</taxon>
        <taxon>Spermatophyta</taxon>
        <taxon>Magnoliopsida</taxon>
        <taxon>Liliopsida</taxon>
        <taxon>Poales</taxon>
        <taxon>Poaceae</taxon>
        <taxon>PACMAD clade</taxon>
        <taxon>Panicoideae</taxon>
        <taxon>Andropogonodae</taxon>
        <taxon>Andropogoneae</taxon>
        <taxon>Tripsacinae</taxon>
        <taxon>Zea</taxon>
    </lineage>
</organism>
<dbReference type="EMBL" id="CM000786">
    <property type="protein sequence ID" value="AQK39930.1"/>
    <property type="molecule type" value="Genomic_DNA"/>
</dbReference>
<accession>A0A1D6IV96</accession>
<name>A0A1D6IV96_MAIZE</name>
<protein>
    <submittedName>
        <fullName evidence="1">Agamous-like MADS-box protein AGL8</fullName>
    </submittedName>
</protein>